<gene>
    <name evidence="1" type="ORF">FRZ06_18255</name>
</gene>
<accession>A0ACD1AFA7</accession>
<proteinExistence type="predicted"/>
<dbReference type="Proteomes" id="UP000594014">
    <property type="component" value="Chromosome"/>
</dbReference>
<organism evidence="1 2">
    <name type="scientific">Anoxybacterium hadale</name>
    <dbReference type="NCBI Taxonomy" id="3408580"/>
    <lineage>
        <taxon>Bacteria</taxon>
        <taxon>Bacillati</taxon>
        <taxon>Bacillota</taxon>
        <taxon>Clostridia</taxon>
        <taxon>Peptostreptococcales</taxon>
        <taxon>Anaerovoracaceae</taxon>
        <taxon>Anoxybacterium</taxon>
    </lineage>
</organism>
<sequence length="297" mass="33504">MKKIICLFLIAFLSFGFAGCIRQDTLGAHSDESGAVIEQQSPDSFPELSQVSYIEVDYGSYFNGINGCAVFYDNLSEQYSLYQKELCEQQKSPCSTFKMISTLMGLKYGVLESEDSRMNYNGGIYPVEVWNADLTLKDAFQKSCIWYFRQVIDKVGKESFQRELENLHYGNRDISKWQGSNTNPLPDLNGFWLDSSLKISPIEQVGIVEKIFEGNTEFSPEYVALLQNLMLVQDSNGVRIYGKTGSGVNGNAWFVGFCEGESKRYYFAVYLEDKNAEASSAAAKEIAMKISNDLLYE</sequence>
<dbReference type="EMBL" id="CP042469">
    <property type="protein sequence ID" value="QOX65151.1"/>
    <property type="molecule type" value="Genomic_DNA"/>
</dbReference>
<keyword evidence="2" id="KW-1185">Reference proteome</keyword>
<name>A0ACD1AFA7_9FIRM</name>
<protein>
    <submittedName>
        <fullName evidence="1">Class D beta-lactamase</fullName>
    </submittedName>
</protein>
<evidence type="ECO:0000313" key="2">
    <source>
        <dbReference type="Proteomes" id="UP000594014"/>
    </source>
</evidence>
<reference evidence="1" key="1">
    <citation type="submission" date="2019-08" db="EMBL/GenBank/DDBJ databases">
        <title>Genome sequence of Clostridiales bacterium MT110.</title>
        <authorList>
            <person name="Cao J."/>
        </authorList>
    </citation>
    <scope>NUCLEOTIDE SEQUENCE</scope>
    <source>
        <strain evidence="1">MT110</strain>
    </source>
</reference>
<evidence type="ECO:0000313" key="1">
    <source>
        <dbReference type="EMBL" id="QOX65151.1"/>
    </source>
</evidence>